<dbReference type="AlphaFoldDB" id="A0A437QCR6"/>
<evidence type="ECO:0000313" key="1">
    <source>
        <dbReference type="EMBL" id="RVU32209.1"/>
    </source>
</evidence>
<dbReference type="Gene3D" id="2.60.120.10">
    <property type="entry name" value="Jelly Rolls"/>
    <property type="match status" value="1"/>
</dbReference>
<sequence length="128" mass="14575">MPTPTLFKFSDIEHRYQELQPGGTFIKPWVNVKVSESMAGGVNFLNNISVPWNLEVDEIVFVKEGNFRLIADGVAYQCSEGDVLYMPKGMDVKYECDEKCIIFYAVYPVDWKQKLGITEVPGIDPEDM</sequence>
<dbReference type="Pfam" id="PF06249">
    <property type="entry name" value="EutQ"/>
    <property type="match status" value="1"/>
</dbReference>
<accession>A0A437QCR6</accession>
<protein>
    <submittedName>
        <fullName evidence="1">DUF861 domain-containing protein</fullName>
    </submittedName>
</protein>
<proteinExistence type="predicted"/>
<dbReference type="SUPFAM" id="SSF51182">
    <property type="entry name" value="RmlC-like cupins"/>
    <property type="match status" value="1"/>
</dbReference>
<comment type="caution">
    <text evidence="1">The sequence shown here is derived from an EMBL/GenBank/DDBJ whole genome shotgun (WGS) entry which is preliminary data.</text>
</comment>
<name>A0A437QCR6_9GAMM</name>
<dbReference type="InterPro" id="IPR011051">
    <property type="entry name" value="RmlC_Cupin_sf"/>
</dbReference>
<dbReference type="RefSeq" id="WP_127692378.1">
    <property type="nucleotide sequence ID" value="NZ_SACQ01000001.1"/>
</dbReference>
<dbReference type="Proteomes" id="UP000282818">
    <property type="component" value="Unassembled WGS sequence"/>
</dbReference>
<dbReference type="InterPro" id="IPR014710">
    <property type="entry name" value="RmlC-like_jellyroll"/>
</dbReference>
<keyword evidence="2" id="KW-1185">Reference proteome</keyword>
<reference evidence="1 2" key="1">
    <citation type="submission" date="2019-01" db="EMBL/GenBank/DDBJ databases">
        <authorList>
            <person name="Chen W.-M."/>
        </authorList>
    </citation>
    <scope>NUCLEOTIDE SEQUENCE [LARGE SCALE GENOMIC DNA]</scope>
    <source>
        <strain evidence="1 2">HPM-16</strain>
    </source>
</reference>
<gene>
    <name evidence="1" type="ORF">EOE65_00725</name>
</gene>
<evidence type="ECO:0000313" key="2">
    <source>
        <dbReference type="Proteomes" id="UP000282818"/>
    </source>
</evidence>
<organism evidence="1 2">
    <name type="scientific">Neptunomonas marina</name>
    <dbReference type="NCBI Taxonomy" id="1815562"/>
    <lineage>
        <taxon>Bacteria</taxon>
        <taxon>Pseudomonadati</taxon>
        <taxon>Pseudomonadota</taxon>
        <taxon>Gammaproteobacteria</taxon>
        <taxon>Oceanospirillales</taxon>
        <taxon>Oceanospirillaceae</taxon>
        <taxon>Neptunomonas</taxon>
    </lineage>
</organism>
<dbReference type="InterPro" id="IPR010424">
    <property type="entry name" value="EutQ"/>
</dbReference>
<dbReference type="EMBL" id="SACQ01000001">
    <property type="protein sequence ID" value="RVU32209.1"/>
    <property type="molecule type" value="Genomic_DNA"/>
</dbReference>